<gene>
    <name evidence="1" type="ORF">FWILDA_LOCUS4450</name>
</gene>
<sequence>MDQGWNVITFEIEAADEEAPKTSRDHLMIQLSIIRTFFAIGIVEKRIWEGFED</sequence>
<protein>
    <submittedName>
        <fullName evidence="1">14663_t:CDS:1</fullName>
    </submittedName>
</protein>
<dbReference type="AlphaFoldDB" id="A0A9W4SHR0"/>
<dbReference type="Proteomes" id="UP001153678">
    <property type="component" value="Unassembled WGS sequence"/>
</dbReference>
<accession>A0A9W4SHR0</accession>
<evidence type="ECO:0000313" key="2">
    <source>
        <dbReference type="Proteomes" id="UP001153678"/>
    </source>
</evidence>
<reference evidence="1" key="1">
    <citation type="submission" date="2022-08" db="EMBL/GenBank/DDBJ databases">
        <authorList>
            <person name="Kallberg Y."/>
            <person name="Tangrot J."/>
            <person name="Rosling A."/>
        </authorList>
    </citation>
    <scope>NUCLEOTIDE SEQUENCE</scope>
    <source>
        <strain evidence="1">Wild A</strain>
    </source>
</reference>
<proteinExistence type="predicted"/>
<comment type="caution">
    <text evidence="1">The sequence shown here is derived from an EMBL/GenBank/DDBJ whole genome shotgun (WGS) entry which is preliminary data.</text>
</comment>
<organism evidence="1 2">
    <name type="scientific">Funneliformis geosporum</name>
    <dbReference type="NCBI Taxonomy" id="1117311"/>
    <lineage>
        <taxon>Eukaryota</taxon>
        <taxon>Fungi</taxon>
        <taxon>Fungi incertae sedis</taxon>
        <taxon>Mucoromycota</taxon>
        <taxon>Glomeromycotina</taxon>
        <taxon>Glomeromycetes</taxon>
        <taxon>Glomerales</taxon>
        <taxon>Glomeraceae</taxon>
        <taxon>Funneliformis</taxon>
    </lineage>
</organism>
<keyword evidence="2" id="KW-1185">Reference proteome</keyword>
<dbReference type="EMBL" id="CAMKVN010000667">
    <property type="protein sequence ID" value="CAI2170174.1"/>
    <property type="molecule type" value="Genomic_DNA"/>
</dbReference>
<name>A0A9W4SHR0_9GLOM</name>
<evidence type="ECO:0000313" key="1">
    <source>
        <dbReference type="EMBL" id="CAI2170174.1"/>
    </source>
</evidence>